<dbReference type="EMBL" id="JBHSOD010000008">
    <property type="protein sequence ID" value="MFC5885119.1"/>
    <property type="molecule type" value="Genomic_DNA"/>
</dbReference>
<dbReference type="Proteomes" id="UP001596067">
    <property type="component" value="Unassembled WGS sequence"/>
</dbReference>
<gene>
    <name evidence="1" type="ORF">ACFP0N_09070</name>
</gene>
<name>A0ABW1ETJ1_9ACTN</name>
<dbReference type="RefSeq" id="WP_313762114.1">
    <property type="nucleotide sequence ID" value="NZ_BAAAVH010000084.1"/>
</dbReference>
<organism evidence="1 2">
    <name type="scientific">Kitasatospora aburaviensis</name>
    <dbReference type="NCBI Taxonomy" id="67265"/>
    <lineage>
        <taxon>Bacteria</taxon>
        <taxon>Bacillati</taxon>
        <taxon>Actinomycetota</taxon>
        <taxon>Actinomycetes</taxon>
        <taxon>Kitasatosporales</taxon>
        <taxon>Streptomycetaceae</taxon>
        <taxon>Kitasatospora</taxon>
    </lineage>
</organism>
<protein>
    <submittedName>
        <fullName evidence="1">Uncharacterized protein</fullName>
    </submittedName>
</protein>
<evidence type="ECO:0000313" key="1">
    <source>
        <dbReference type="EMBL" id="MFC5885119.1"/>
    </source>
</evidence>
<sequence>MSRIAQVIVLAPHADEIMEPLTRPDDSRSWQGSFEPLGLFAGGWVIEFNRMRPRSGLLRHLESLAWPHPESVQVLIHDEEDDCFGLWMMQEGALTEVPLPGHGRYYTPAPATDEFPPEPGLLWRPKTADTAVPGWIFTSRQDQRPAW</sequence>
<proteinExistence type="predicted"/>
<evidence type="ECO:0000313" key="2">
    <source>
        <dbReference type="Proteomes" id="UP001596067"/>
    </source>
</evidence>
<keyword evidence="2" id="KW-1185">Reference proteome</keyword>
<reference evidence="2" key="1">
    <citation type="journal article" date="2019" name="Int. J. Syst. Evol. Microbiol.">
        <title>The Global Catalogue of Microorganisms (GCM) 10K type strain sequencing project: providing services to taxonomists for standard genome sequencing and annotation.</title>
        <authorList>
            <consortium name="The Broad Institute Genomics Platform"/>
            <consortium name="The Broad Institute Genome Sequencing Center for Infectious Disease"/>
            <person name="Wu L."/>
            <person name="Ma J."/>
        </authorList>
    </citation>
    <scope>NUCLEOTIDE SEQUENCE [LARGE SCALE GENOMIC DNA]</scope>
    <source>
        <strain evidence="2">CGMCC 4.1469</strain>
    </source>
</reference>
<accession>A0ABW1ETJ1</accession>
<comment type="caution">
    <text evidence="1">The sequence shown here is derived from an EMBL/GenBank/DDBJ whole genome shotgun (WGS) entry which is preliminary data.</text>
</comment>